<keyword evidence="3" id="KW-1185">Reference proteome</keyword>
<feature type="compositionally biased region" description="Basic and acidic residues" evidence="1">
    <location>
        <begin position="1"/>
        <end position="15"/>
    </location>
</feature>
<feature type="region of interest" description="Disordered" evidence="1">
    <location>
        <begin position="1"/>
        <end position="28"/>
    </location>
</feature>
<sequence length="87" mass="9835">MGNGRERETGDGEGKHRQRTNTLTIYKRYKPRREEIPLPFWLGSRPSLGKKKGMRNRWVAENPPGQNQVGLSTTPSVGKYVAKASPK</sequence>
<reference evidence="2" key="1">
    <citation type="thesis" date="2020" institute="ProQuest LLC" country="789 East Eisenhower Parkway, Ann Arbor, MI, USA">
        <title>Comparative Genomics and Chromosome Evolution.</title>
        <authorList>
            <person name="Mudd A.B."/>
        </authorList>
    </citation>
    <scope>NUCLEOTIDE SEQUENCE</scope>
    <source>
        <strain evidence="2">237g6f4</strain>
        <tissue evidence="2">Blood</tissue>
    </source>
</reference>
<proteinExistence type="predicted"/>
<dbReference type="Proteomes" id="UP000824782">
    <property type="component" value="Unassembled WGS sequence"/>
</dbReference>
<dbReference type="EMBL" id="WNYA01000005">
    <property type="protein sequence ID" value="KAG8571134.1"/>
    <property type="molecule type" value="Genomic_DNA"/>
</dbReference>
<organism evidence="2 3">
    <name type="scientific">Engystomops pustulosus</name>
    <name type="common">Tungara frog</name>
    <name type="synonym">Physalaemus pustulosus</name>
    <dbReference type="NCBI Taxonomy" id="76066"/>
    <lineage>
        <taxon>Eukaryota</taxon>
        <taxon>Metazoa</taxon>
        <taxon>Chordata</taxon>
        <taxon>Craniata</taxon>
        <taxon>Vertebrata</taxon>
        <taxon>Euteleostomi</taxon>
        <taxon>Amphibia</taxon>
        <taxon>Batrachia</taxon>
        <taxon>Anura</taxon>
        <taxon>Neobatrachia</taxon>
        <taxon>Hyloidea</taxon>
        <taxon>Leptodactylidae</taxon>
        <taxon>Leiuperinae</taxon>
        <taxon>Engystomops</taxon>
    </lineage>
</organism>
<evidence type="ECO:0000313" key="2">
    <source>
        <dbReference type="EMBL" id="KAG8571134.1"/>
    </source>
</evidence>
<name>A0AAV7BF23_ENGPU</name>
<dbReference type="AlphaFoldDB" id="A0AAV7BF23"/>
<evidence type="ECO:0000256" key="1">
    <source>
        <dbReference type="SAM" id="MobiDB-lite"/>
    </source>
</evidence>
<comment type="caution">
    <text evidence="2">The sequence shown here is derived from an EMBL/GenBank/DDBJ whole genome shotgun (WGS) entry which is preliminary data.</text>
</comment>
<protein>
    <submittedName>
        <fullName evidence="2">Uncharacterized protein</fullName>
    </submittedName>
</protein>
<evidence type="ECO:0000313" key="3">
    <source>
        <dbReference type="Proteomes" id="UP000824782"/>
    </source>
</evidence>
<accession>A0AAV7BF23</accession>
<gene>
    <name evidence="2" type="ORF">GDO81_011533</name>
</gene>